<accession>A0A1S8BLE5</accession>
<comment type="caution">
    <text evidence="2">The sequence shown here is derived from an EMBL/GenBank/DDBJ whole genome shotgun (WGS) entry which is preliminary data.</text>
</comment>
<dbReference type="AlphaFoldDB" id="A0A1S8BLE5"/>
<evidence type="ECO:0000313" key="3">
    <source>
        <dbReference type="Proteomes" id="UP000190776"/>
    </source>
</evidence>
<sequence length="382" mass="41675">MSTPAVAAPTPANIRPPAGPDTTCTTTTNNNNTSSPQPPSPVKFDPTTHLAYTPPAHTVTLPEISLPPSPLSAVACTEPFPLLSHAAIQQHRREIFHPTTLANCLHATHPGSAYVRGMAPRYAPFVHDFWHSPEVLAIVSRHAGVDLVPAMEYEVAHTNVQLGPDGLPGVWGVPVEPPAATEGAVEAFAAGKGGGGGGDGKRNIVEWHKDSHPFVCVVMLSDARNMLGGETEMRCGGDDGRTVKVRAPQMGGAVILQGRYIEHTALPTTNMPERITIVTSFRPRDPTLLDETTNLNTRDKSHLTELYYQWTTYRLDVLAQRARAAAEGLREKYAENVRESDREGKPGMCRVETVKFAEVEAWVKEQTLYLQQTLFEMRALEQ</sequence>
<dbReference type="OrthoDB" id="10256055at2759"/>
<name>A0A1S8BLE5_9PEZI</name>
<feature type="compositionally biased region" description="Low complexity" evidence="1">
    <location>
        <begin position="20"/>
        <end position="35"/>
    </location>
</feature>
<feature type="region of interest" description="Disordered" evidence="1">
    <location>
        <begin position="1"/>
        <end position="44"/>
    </location>
</feature>
<organism evidence="2 3">
    <name type="scientific">Diplodia seriata</name>
    <dbReference type="NCBI Taxonomy" id="420778"/>
    <lineage>
        <taxon>Eukaryota</taxon>
        <taxon>Fungi</taxon>
        <taxon>Dikarya</taxon>
        <taxon>Ascomycota</taxon>
        <taxon>Pezizomycotina</taxon>
        <taxon>Dothideomycetes</taxon>
        <taxon>Dothideomycetes incertae sedis</taxon>
        <taxon>Botryosphaeriales</taxon>
        <taxon>Botryosphaeriaceae</taxon>
        <taxon>Diplodia</taxon>
    </lineage>
</organism>
<proteinExistence type="predicted"/>
<gene>
    <name evidence="2" type="ORF">BK809_0002810</name>
</gene>
<dbReference type="Proteomes" id="UP000190776">
    <property type="component" value="Unassembled WGS sequence"/>
</dbReference>
<protein>
    <recommendedName>
        <fullName evidence="4">Fe2OG dioxygenase domain-containing protein</fullName>
    </recommendedName>
</protein>
<dbReference type="EMBL" id="MSZU01000075">
    <property type="protein sequence ID" value="OMP88053.1"/>
    <property type="molecule type" value="Genomic_DNA"/>
</dbReference>
<dbReference type="PANTHER" id="PTHR41677:SF1">
    <property type="entry name" value="FE2OG DIOXYGENASE DOMAIN-CONTAINING PROTEIN"/>
    <property type="match status" value="1"/>
</dbReference>
<dbReference type="PANTHER" id="PTHR41677">
    <property type="entry name" value="YALI0B19030P"/>
    <property type="match status" value="1"/>
</dbReference>
<evidence type="ECO:0000313" key="2">
    <source>
        <dbReference type="EMBL" id="OMP88053.1"/>
    </source>
</evidence>
<evidence type="ECO:0000256" key="1">
    <source>
        <dbReference type="SAM" id="MobiDB-lite"/>
    </source>
</evidence>
<reference evidence="2 3" key="1">
    <citation type="submission" date="2017-01" db="EMBL/GenBank/DDBJ databases">
        <title>Draft genome sequence of Diplodia seriata F98.1, a fungal species involved in grapevine trunk diseases.</title>
        <authorList>
            <person name="Robert-Siegwald G."/>
            <person name="Vallet J."/>
            <person name="Abou-Mansour E."/>
            <person name="Xu J."/>
            <person name="Rey P."/>
            <person name="Bertsch C."/>
            <person name="Rego C."/>
            <person name="Larignon P."/>
            <person name="Fontaine F."/>
            <person name="Lebrun M.-H."/>
        </authorList>
    </citation>
    <scope>NUCLEOTIDE SEQUENCE [LARGE SCALE GENOMIC DNA]</scope>
    <source>
        <strain evidence="2 3">F98.1</strain>
    </source>
</reference>
<dbReference type="STRING" id="420778.A0A1S8BLE5"/>
<evidence type="ECO:0008006" key="4">
    <source>
        <dbReference type="Google" id="ProtNLM"/>
    </source>
</evidence>